<dbReference type="GO" id="GO:0006012">
    <property type="term" value="P:galactose metabolic process"/>
    <property type="evidence" value="ECO:0007669"/>
    <property type="project" value="TreeGrafter"/>
</dbReference>
<evidence type="ECO:0000313" key="4">
    <source>
        <dbReference type="EMBL" id="SCU92652.1"/>
    </source>
</evidence>
<organism evidence="4 5">
    <name type="scientific">Lachancea mirantina</name>
    <dbReference type="NCBI Taxonomy" id="1230905"/>
    <lineage>
        <taxon>Eukaryota</taxon>
        <taxon>Fungi</taxon>
        <taxon>Dikarya</taxon>
        <taxon>Ascomycota</taxon>
        <taxon>Saccharomycotina</taxon>
        <taxon>Saccharomycetes</taxon>
        <taxon>Saccharomycetales</taxon>
        <taxon>Saccharomycetaceae</taxon>
        <taxon>Lachancea</taxon>
    </lineage>
</organism>
<reference evidence="4 5" key="1">
    <citation type="submission" date="2016-03" db="EMBL/GenBank/DDBJ databases">
        <authorList>
            <person name="Devillers H."/>
        </authorList>
    </citation>
    <scope>NUCLEOTIDE SEQUENCE [LARGE SCALE GENOMIC DNA]</scope>
    <source>
        <strain evidence="4">CBS 11717</strain>
    </source>
</reference>
<dbReference type="Pfam" id="PF01424">
    <property type="entry name" value="R3H"/>
    <property type="match status" value="1"/>
</dbReference>
<feature type="domain" description="R3H" evidence="3">
    <location>
        <begin position="21"/>
        <end position="83"/>
    </location>
</feature>
<dbReference type="GO" id="GO:0003676">
    <property type="term" value="F:nucleic acid binding"/>
    <property type="evidence" value="ECO:0007669"/>
    <property type="project" value="UniProtKB-UniRule"/>
</dbReference>
<dbReference type="PROSITE" id="PS51061">
    <property type="entry name" value="R3H"/>
    <property type="match status" value="1"/>
</dbReference>
<protein>
    <submittedName>
        <fullName evidence="4">LAMI_0E11430g1_1</fullName>
    </submittedName>
</protein>
<dbReference type="PANTHER" id="PTHR15672:SF8">
    <property type="entry name" value="PROTEIN ENCORE"/>
    <property type="match status" value="1"/>
</dbReference>
<dbReference type="InterPro" id="IPR036867">
    <property type="entry name" value="R3H_dom_sf"/>
</dbReference>
<dbReference type="Gene3D" id="3.30.1370.50">
    <property type="entry name" value="R3H-like domain"/>
    <property type="match status" value="1"/>
</dbReference>
<evidence type="ECO:0000259" key="3">
    <source>
        <dbReference type="PROSITE" id="PS51061"/>
    </source>
</evidence>
<dbReference type="EMBL" id="LT598465">
    <property type="protein sequence ID" value="SCU92652.1"/>
    <property type="molecule type" value="Genomic_DNA"/>
</dbReference>
<dbReference type="OrthoDB" id="278430at2759"/>
<dbReference type="AlphaFoldDB" id="A0A1G4JPJ4"/>
<name>A0A1G4JPJ4_9SACH</name>
<dbReference type="SMART" id="SM00393">
    <property type="entry name" value="R3H"/>
    <property type="match status" value="1"/>
</dbReference>
<evidence type="ECO:0000256" key="1">
    <source>
        <dbReference type="ARBA" id="ARBA00022553"/>
    </source>
</evidence>
<dbReference type="STRING" id="1230905.A0A1G4JPJ4"/>
<dbReference type="InterPro" id="IPR051937">
    <property type="entry name" value="R3H_domain_containing"/>
</dbReference>
<keyword evidence="1" id="KW-0597">Phosphoprotein</keyword>
<gene>
    <name evidence="4" type="ORF">LAMI_0E11430G</name>
</gene>
<dbReference type="Proteomes" id="UP000191024">
    <property type="component" value="Chromosome E"/>
</dbReference>
<dbReference type="CDD" id="cd02642">
    <property type="entry name" value="R3H_encore_like"/>
    <property type="match status" value="1"/>
</dbReference>
<evidence type="ECO:0000313" key="5">
    <source>
        <dbReference type="Proteomes" id="UP000191024"/>
    </source>
</evidence>
<dbReference type="SUPFAM" id="SSF82708">
    <property type="entry name" value="R3H domain"/>
    <property type="match status" value="1"/>
</dbReference>
<accession>A0A1G4JPJ4</accession>
<proteinExistence type="predicted"/>
<dbReference type="InterPro" id="IPR001374">
    <property type="entry name" value="R3H_dom"/>
</dbReference>
<evidence type="ECO:0000256" key="2">
    <source>
        <dbReference type="SAM" id="MobiDB-lite"/>
    </source>
</evidence>
<keyword evidence="5" id="KW-1185">Reference proteome</keyword>
<sequence length="294" mass="33231">MEGLKLTPALLVALFERPHDRYFITQLETSLISFMDSEASSLQLKPMNSYYRLLAHQVAEYHGLRHTLSKKEICIVMFKDTFFVRNRNQPLLSELDPTSAYPCTDKTANYASGSRQKRTPAVAQEANSFDAVVCDAVTSPSTPEKPAIPDDDSPQPHQFETSRYKFGQQARKPHRRRSSRQSNMYVAPSPMFYSPQNPYTMPYYMYNPYACMYLPLNTPFSGMGPPPVMPFEKPINHAYPAVESNKFTENQTSDDGSLMITQQTAQREKMFLVNSQGKMGHAVALNTNKGQGGL</sequence>
<dbReference type="PANTHER" id="PTHR15672">
    <property type="entry name" value="CAMP-REGULATED PHOSPHOPROTEIN 21 RELATED R3H DOMAIN CONTAINING PROTEIN"/>
    <property type="match status" value="1"/>
</dbReference>
<feature type="region of interest" description="Disordered" evidence="2">
    <location>
        <begin position="138"/>
        <end position="183"/>
    </location>
</feature>